<keyword evidence="3" id="KW-1133">Transmembrane helix</keyword>
<feature type="region of interest" description="Disordered" evidence="2">
    <location>
        <begin position="67"/>
        <end position="101"/>
    </location>
</feature>
<organism evidence="4 5">
    <name type="scientific">Gnathostoma spinigerum</name>
    <dbReference type="NCBI Taxonomy" id="75299"/>
    <lineage>
        <taxon>Eukaryota</taxon>
        <taxon>Metazoa</taxon>
        <taxon>Ecdysozoa</taxon>
        <taxon>Nematoda</taxon>
        <taxon>Chromadorea</taxon>
        <taxon>Rhabditida</taxon>
        <taxon>Spirurina</taxon>
        <taxon>Gnathostomatomorpha</taxon>
        <taxon>Gnathostomatoidea</taxon>
        <taxon>Gnathostomatidae</taxon>
        <taxon>Gnathostoma</taxon>
    </lineage>
</organism>
<evidence type="ECO:0000256" key="1">
    <source>
        <dbReference type="ARBA" id="ARBA00007959"/>
    </source>
</evidence>
<evidence type="ECO:0008006" key="6">
    <source>
        <dbReference type="Google" id="ProtNLM"/>
    </source>
</evidence>
<proteinExistence type="inferred from homology"/>
<dbReference type="EMBL" id="JBGFUD010008207">
    <property type="protein sequence ID" value="MFH4981961.1"/>
    <property type="molecule type" value="Genomic_DNA"/>
</dbReference>
<feature type="transmembrane region" description="Helical" evidence="3">
    <location>
        <begin position="19"/>
        <end position="37"/>
    </location>
</feature>
<accession>A0ABD6ERL6</accession>
<comment type="caution">
    <text evidence="4">The sequence shown here is derived from an EMBL/GenBank/DDBJ whole genome shotgun (WGS) entry which is preliminary data.</text>
</comment>
<dbReference type="InterPro" id="IPR026776">
    <property type="entry name" value="UPF0729_C18orf32-like"/>
</dbReference>
<reference evidence="4 5" key="1">
    <citation type="submission" date="2024-08" db="EMBL/GenBank/DDBJ databases">
        <title>Gnathostoma spinigerum genome.</title>
        <authorList>
            <person name="Gonzalez-Bertolin B."/>
            <person name="Monzon S."/>
            <person name="Zaballos A."/>
            <person name="Jimenez P."/>
            <person name="Dekumyoy P."/>
            <person name="Varona S."/>
            <person name="Cuesta I."/>
            <person name="Sumanam S."/>
            <person name="Adisakwattana P."/>
            <person name="Gasser R.B."/>
            <person name="Hernandez-Gonzalez A."/>
            <person name="Young N.D."/>
            <person name="Perteguer M.J."/>
        </authorList>
    </citation>
    <scope>NUCLEOTIDE SEQUENCE [LARGE SCALE GENOMIC DNA]</scope>
    <source>
        <strain evidence="4">AL3</strain>
        <tissue evidence="4">Liver</tissue>
    </source>
</reference>
<name>A0ABD6ERL6_9BILA</name>
<evidence type="ECO:0000256" key="2">
    <source>
        <dbReference type="SAM" id="MobiDB-lite"/>
    </source>
</evidence>
<dbReference type="PANTHER" id="PTHR13456:SF0">
    <property type="entry name" value="UPF0729 PROTEIN C18ORF32"/>
    <property type="match status" value="1"/>
</dbReference>
<sequence length="101" mass="11068">MTDGTISAGNQYFHSGKSSTMVCIPCIILPVILFIYIRFIQPLVLRLLPPAWMAKFDAIFYPTCPARPPSPSKKEQPVPSMSSDSATAENCVCSTGDKKNE</sequence>
<feature type="compositionally biased region" description="Polar residues" evidence="2">
    <location>
        <begin position="79"/>
        <end position="88"/>
    </location>
</feature>
<dbReference type="PANTHER" id="PTHR13456">
    <property type="entry name" value="UPF0729 PROTEIN C18ORF32"/>
    <property type="match status" value="1"/>
</dbReference>
<protein>
    <recommendedName>
        <fullName evidence="6">CR032 protein</fullName>
    </recommendedName>
</protein>
<comment type="similarity">
    <text evidence="1">Belongs to the UPF0729 family.</text>
</comment>
<evidence type="ECO:0000313" key="5">
    <source>
        <dbReference type="Proteomes" id="UP001608902"/>
    </source>
</evidence>
<evidence type="ECO:0000256" key="3">
    <source>
        <dbReference type="SAM" id="Phobius"/>
    </source>
</evidence>
<gene>
    <name evidence="4" type="ORF">AB6A40_008670</name>
</gene>
<dbReference type="AlphaFoldDB" id="A0ABD6ERL6"/>
<keyword evidence="5" id="KW-1185">Reference proteome</keyword>
<dbReference type="Proteomes" id="UP001608902">
    <property type="component" value="Unassembled WGS sequence"/>
</dbReference>
<dbReference type="Pfam" id="PF14975">
    <property type="entry name" value="DUF4512"/>
    <property type="match status" value="1"/>
</dbReference>
<keyword evidence="3" id="KW-0472">Membrane</keyword>
<evidence type="ECO:0000313" key="4">
    <source>
        <dbReference type="EMBL" id="MFH4981961.1"/>
    </source>
</evidence>
<keyword evidence="3" id="KW-0812">Transmembrane</keyword>